<dbReference type="AlphaFoldDB" id="A0A382U5R3"/>
<organism evidence="1">
    <name type="scientific">marine metagenome</name>
    <dbReference type="NCBI Taxonomy" id="408172"/>
    <lineage>
        <taxon>unclassified sequences</taxon>
        <taxon>metagenomes</taxon>
        <taxon>ecological metagenomes</taxon>
    </lineage>
</organism>
<feature type="non-terminal residue" evidence="1">
    <location>
        <position position="1"/>
    </location>
</feature>
<protein>
    <submittedName>
        <fullName evidence="1">Uncharacterized protein</fullName>
    </submittedName>
</protein>
<name>A0A382U5R3_9ZZZZ</name>
<evidence type="ECO:0000313" key="1">
    <source>
        <dbReference type="EMBL" id="SVD29121.1"/>
    </source>
</evidence>
<reference evidence="1" key="1">
    <citation type="submission" date="2018-05" db="EMBL/GenBank/DDBJ databases">
        <authorList>
            <person name="Lanie J.A."/>
            <person name="Ng W.-L."/>
            <person name="Kazmierczak K.M."/>
            <person name="Andrzejewski T.M."/>
            <person name="Davidsen T.M."/>
            <person name="Wayne K.J."/>
            <person name="Tettelin H."/>
            <person name="Glass J.I."/>
            <person name="Rusch D."/>
            <person name="Podicherti R."/>
            <person name="Tsui H.-C.T."/>
            <person name="Winkler M.E."/>
        </authorList>
    </citation>
    <scope>NUCLEOTIDE SEQUENCE</scope>
</reference>
<gene>
    <name evidence="1" type="ORF">METZ01_LOCUS381975</name>
</gene>
<dbReference type="EMBL" id="UINC01141408">
    <property type="protein sequence ID" value="SVD29121.1"/>
    <property type="molecule type" value="Genomic_DNA"/>
</dbReference>
<proteinExistence type="predicted"/>
<accession>A0A382U5R3</accession>
<sequence>VDEEEVGSFIAGMKKLFGGVTAKSD</sequence>